<accession>A0A7M1KJP4</accession>
<evidence type="ECO:0000313" key="2">
    <source>
        <dbReference type="EMBL" id="QOQ75570.1"/>
    </source>
</evidence>
<dbReference type="AlphaFoldDB" id="A0A7M1KJP4"/>
<dbReference type="Proteomes" id="UP000594923">
    <property type="component" value="Chromosome"/>
</dbReference>
<reference evidence="2 3" key="1">
    <citation type="submission" date="2020-10" db="EMBL/GenBank/DDBJ databases">
        <title>High quality whole genome sequence of Pseudomonas poae PMA22.</title>
        <authorList>
            <person name="Hernandez J.G."/>
            <person name="Rodriguez P."/>
            <person name="Cuevas C."/>
            <person name="de la Calle F."/>
            <person name="Galan B."/>
            <person name="Garcia J.L."/>
        </authorList>
    </citation>
    <scope>NUCLEOTIDE SEQUENCE [LARGE SCALE GENOMIC DNA]</scope>
    <source>
        <strain evidence="2 3">PMA22</strain>
    </source>
</reference>
<feature type="chain" id="PRO_5029531134" evidence="1">
    <location>
        <begin position="19"/>
        <end position="144"/>
    </location>
</feature>
<sequence>MKQLILAACLLMSTQVFAATTESFPSPKDDASNGRAMGVMSEVPKDGPLAYRLDNSSMGFTEKLTLPKKSNDYGSAVMVLNRADKSTFINTDNSSLLTPLEIKPNHGVYVYFDKDKGNWKPDVPYVIPVGPPSGQVNVAPSQMP</sequence>
<dbReference type="RefSeq" id="WP_197626883.1">
    <property type="nucleotide sequence ID" value="NZ_CP063073.1"/>
</dbReference>
<evidence type="ECO:0000256" key="1">
    <source>
        <dbReference type="SAM" id="SignalP"/>
    </source>
</evidence>
<evidence type="ECO:0000313" key="3">
    <source>
        <dbReference type="Proteomes" id="UP000594923"/>
    </source>
</evidence>
<keyword evidence="1" id="KW-0732">Signal</keyword>
<gene>
    <name evidence="2" type="ORF">IMF22_00370</name>
</gene>
<proteinExistence type="predicted"/>
<protein>
    <submittedName>
        <fullName evidence="2">Uncharacterized protein</fullName>
    </submittedName>
</protein>
<name>A0A7M1KJP4_9PSED</name>
<organism evidence="2 3">
    <name type="scientific">Pseudomonas poae</name>
    <dbReference type="NCBI Taxonomy" id="200451"/>
    <lineage>
        <taxon>Bacteria</taxon>
        <taxon>Pseudomonadati</taxon>
        <taxon>Pseudomonadota</taxon>
        <taxon>Gammaproteobacteria</taxon>
        <taxon>Pseudomonadales</taxon>
        <taxon>Pseudomonadaceae</taxon>
        <taxon>Pseudomonas</taxon>
    </lineage>
</organism>
<feature type="signal peptide" evidence="1">
    <location>
        <begin position="1"/>
        <end position="18"/>
    </location>
</feature>
<dbReference type="EMBL" id="CP063073">
    <property type="protein sequence ID" value="QOQ75570.1"/>
    <property type="molecule type" value="Genomic_DNA"/>
</dbReference>